<dbReference type="RefSeq" id="WP_149080144.1">
    <property type="nucleotide sequence ID" value="NZ_VTAW01000003.1"/>
</dbReference>
<sequence length="78" mass="8500">MIEQQPATERIDDLPTNIESPQGKLVYLYLEAADGATVDDLNRTLAMNKMSVLSVLETLSSQGLVRKTGGEYTVGVSR</sequence>
<dbReference type="InterPro" id="IPR036390">
    <property type="entry name" value="WH_DNA-bd_sf"/>
</dbReference>
<gene>
    <name evidence="1" type="ORF">FYC77_03595</name>
</gene>
<evidence type="ECO:0000313" key="2">
    <source>
        <dbReference type="Proteomes" id="UP000324104"/>
    </source>
</evidence>
<dbReference type="EMBL" id="VTAW01000003">
    <property type="protein sequence ID" value="TYT63168.1"/>
    <property type="molecule type" value="Genomic_DNA"/>
</dbReference>
<dbReference type="InterPro" id="IPR036388">
    <property type="entry name" value="WH-like_DNA-bd_sf"/>
</dbReference>
<dbReference type="Gene3D" id="1.10.10.10">
    <property type="entry name" value="Winged helix-like DNA-binding domain superfamily/Winged helix DNA-binding domain"/>
    <property type="match status" value="1"/>
</dbReference>
<reference evidence="1 2" key="1">
    <citation type="submission" date="2019-08" db="EMBL/GenBank/DDBJ databases">
        <title>Archaea genome.</title>
        <authorList>
            <person name="Kajale S."/>
            <person name="Shouche Y."/>
            <person name="Deshpande N."/>
            <person name="Sharma A."/>
        </authorList>
    </citation>
    <scope>NUCLEOTIDE SEQUENCE [LARGE SCALE GENOMIC DNA]</scope>
    <source>
        <strain evidence="1 2">ESP3B_9</strain>
    </source>
</reference>
<name>A0A5D5AMT2_9EURY</name>
<evidence type="ECO:0000313" key="1">
    <source>
        <dbReference type="EMBL" id="TYT63168.1"/>
    </source>
</evidence>
<proteinExistence type="predicted"/>
<organism evidence="1 2">
    <name type="scientific">Natrialba swarupiae</name>
    <dbReference type="NCBI Taxonomy" id="2448032"/>
    <lineage>
        <taxon>Archaea</taxon>
        <taxon>Methanobacteriati</taxon>
        <taxon>Methanobacteriota</taxon>
        <taxon>Stenosarchaea group</taxon>
        <taxon>Halobacteria</taxon>
        <taxon>Halobacteriales</taxon>
        <taxon>Natrialbaceae</taxon>
        <taxon>Natrialba</taxon>
    </lineage>
</organism>
<protein>
    <submittedName>
        <fullName evidence="1">MarR family transcriptional regulator</fullName>
    </submittedName>
</protein>
<accession>A0A5D5AMT2</accession>
<keyword evidence="2" id="KW-1185">Reference proteome</keyword>
<dbReference type="AlphaFoldDB" id="A0A5D5AMT2"/>
<dbReference type="SUPFAM" id="SSF46785">
    <property type="entry name" value="Winged helix' DNA-binding domain"/>
    <property type="match status" value="1"/>
</dbReference>
<dbReference type="Proteomes" id="UP000324104">
    <property type="component" value="Unassembled WGS sequence"/>
</dbReference>
<comment type="caution">
    <text evidence="1">The sequence shown here is derived from an EMBL/GenBank/DDBJ whole genome shotgun (WGS) entry which is preliminary data.</text>
</comment>